<organism evidence="2 3">
    <name type="scientific">Porites evermanni</name>
    <dbReference type="NCBI Taxonomy" id="104178"/>
    <lineage>
        <taxon>Eukaryota</taxon>
        <taxon>Metazoa</taxon>
        <taxon>Cnidaria</taxon>
        <taxon>Anthozoa</taxon>
        <taxon>Hexacorallia</taxon>
        <taxon>Scleractinia</taxon>
        <taxon>Fungiina</taxon>
        <taxon>Poritidae</taxon>
        <taxon>Porites</taxon>
    </lineage>
</organism>
<reference evidence="2 3" key="1">
    <citation type="submission" date="2022-05" db="EMBL/GenBank/DDBJ databases">
        <authorList>
            <consortium name="Genoscope - CEA"/>
            <person name="William W."/>
        </authorList>
    </citation>
    <scope>NUCLEOTIDE SEQUENCE [LARGE SCALE GENOMIC DNA]</scope>
</reference>
<evidence type="ECO:0000256" key="1">
    <source>
        <dbReference type="SAM" id="MobiDB-lite"/>
    </source>
</evidence>
<protein>
    <submittedName>
        <fullName evidence="2">Uncharacterized protein</fullName>
    </submittedName>
</protein>
<name>A0ABN8MJJ5_9CNID</name>
<keyword evidence="3" id="KW-1185">Reference proteome</keyword>
<evidence type="ECO:0000313" key="2">
    <source>
        <dbReference type="EMBL" id="CAH3029891.1"/>
    </source>
</evidence>
<proteinExistence type="predicted"/>
<evidence type="ECO:0000313" key="3">
    <source>
        <dbReference type="Proteomes" id="UP001159427"/>
    </source>
</evidence>
<sequence length="179" mass="20556">MQAFTQDFSSLHLNVIYGLESPDDLVDALYSLVTECVDRHAPLKKVKVTRPPAPWMASDEIQSRRQASEVQREKGRQKSRARDKKERFLLLEEQHENFLTAAKRTFLNTTLSSKRPKEVWRVIHRVIHPSPKPISADPDQLNRYFIKATERTLGTVLDEATDLVDLTRSLSFSAPHGIH</sequence>
<accession>A0ABN8MJJ5</accession>
<feature type="region of interest" description="Disordered" evidence="1">
    <location>
        <begin position="54"/>
        <end position="85"/>
    </location>
</feature>
<gene>
    <name evidence="2" type="ORF">PEVE_00036897</name>
</gene>
<dbReference type="EMBL" id="CALNXI010000598">
    <property type="protein sequence ID" value="CAH3029891.1"/>
    <property type="molecule type" value="Genomic_DNA"/>
</dbReference>
<dbReference type="Proteomes" id="UP001159427">
    <property type="component" value="Unassembled WGS sequence"/>
</dbReference>
<feature type="compositionally biased region" description="Basic and acidic residues" evidence="1">
    <location>
        <begin position="61"/>
        <end position="76"/>
    </location>
</feature>
<comment type="caution">
    <text evidence="2">The sequence shown here is derived from an EMBL/GenBank/DDBJ whole genome shotgun (WGS) entry which is preliminary data.</text>
</comment>